<feature type="compositionally biased region" description="Basic and acidic residues" evidence="1">
    <location>
        <begin position="1"/>
        <end position="23"/>
    </location>
</feature>
<protein>
    <submittedName>
        <fullName evidence="2">Uncharacterized protein</fullName>
    </submittedName>
</protein>
<name>A0A382JB99_9ZZZZ</name>
<feature type="region of interest" description="Disordered" evidence="1">
    <location>
        <begin position="1"/>
        <end position="26"/>
    </location>
</feature>
<reference evidence="2" key="1">
    <citation type="submission" date="2018-05" db="EMBL/GenBank/DDBJ databases">
        <authorList>
            <person name="Lanie J.A."/>
            <person name="Ng W.-L."/>
            <person name="Kazmierczak K.M."/>
            <person name="Andrzejewski T.M."/>
            <person name="Davidsen T.M."/>
            <person name="Wayne K.J."/>
            <person name="Tettelin H."/>
            <person name="Glass J.I."/>
            <person name="Rusch D."/>
            <person name="Podicherti R."/>
            <person name="Tsui H.-C.T."/>
            <person name="Winkler M.E."/>
        </authorList>
    </citation>
    <scope>NUCLEOTIDE SEQUENCE</scope>
</reference>
<gene>
    <name evidence="2" type="ORF">METZ01_LOCUS261793</name>
</gene>
<evidence type="ECO:0000256" key="1">
    <source>
        <dbReference type="SAM" id="MobiDB-lite"/>
    </source>
</evidence>
<sequence>MDRPGLSRGDRYDPGPMGDDRITGDLGSLIDRSGIRRVHVLAWRDLDDDEAGGSELHLREVT</sequence>
<organism evidence="2">
    <name type="scientific">marine metagenome</name>
    <dbReference type="NCBI Taxonomy" id="408172"/>
    <lineage>
        <taxon>unclassified sequences</taxon>
        <taxon>metagenomes</taxon>
        <taxon>ecological metagenomes</taxon>
    </lineage>
</organism>
<proteinExistence type="predicted"/>
<dbReference type="AlphaFoldDB" id="A0A382JB99"/>
<dbReference type="EMBL" id="UINC01072938">
    <property type="protein sequence ID" value="SVC08939.1"/>
    <property type="molecule type" value="Genomic_DNA"/>
</dbReference>
<feature type="non-terminal residue" evidence="2">
    <location>
        <position position="62"/>
    </location>
</feature>
<accession>A0A382JB99</accession>
<evidence type="ECO:0000313" key="2">
    <source>
        <dbReference type="EMBL" id="SVC08939.1"/>
    </source>
</evidence>